<dbReference type="SUPFAM" id="SSF53474">
    <property type="entry name" value="alpha/beta-Hydrolases"/>
    <property type="match status" value="1"/>
</dbReference>
<dbReference type="InterPro" id="IPR050300">
    <property type="entry name" value="GDXG_lipolytic_enzyme"/>
</dbReference>
<keyword evidence="4" id="KW-1185">Reference proteome</keyword>
<reference evidence="3 4" key="1">
    <citation type="journal article" date="2019" name="Nat. Ecol. Evol.">
        <title>Megaphylogeny resolves global patterns of mushroom evolution.</title>
        <authorList>
            <person name="Varga T."/>
            <person name="Krizsan K."/>
            <person name="Foldi C."/>
            <person name="Dima B."/>
            <person name="Sanchez-Garcia M."/>
            <person name="Sanchez-Ramirez S."/>
            <person name="Szollosi G.J."/>
            <person name="Szarkandi J.G."/>
            <person name="Papp V."/>
            <person name="Albert L."/>
            <person name="Andreopoulos W."/>
            <person name="Angelini C."/>
            <person name="Antonin V."/>
            <person name="Barry K.W."/>
            <person name="Bougher N.L."/>
            <person name="Buchanan P."/>
            <person name="Buyck B."/>
            <person name="Bense V."/>
            <person name="Catcheside P."/>
            <person name="Chovatia M."/>
            <person name="Cooper J."/>
            <person name="Damon W."/>
            <person name="Desjardin D."/>
            <person name="Finy P."/>
            <person name="Geml J."/>
            <person name="Haridas S."/>
            <person name="Hughes K."/>
            <person name="Justo A."/>
            <person name="Karasinski D."/>
            <person name="Kautmanova I."/>
            <person name="Kiss B."/>
            <person name="Kocsube S."/>
            <person name="Kotiranta H."/>
            <person name="LaButti K.M."/>
            <person name="Lechner B.E."/>
            <person name="Liimatainen K."/>
            <person name="Lipzen A."/>
            <person name="Lukacs Z."/>
            <person name="Mihaltcheva S."/>
            <person name="Morgado L.N."/>
            <person name="Niskanen T."/>
            <person name="Noordeloos M.E."/>
            <person name="Ohm R.A."/>
            <person name="Ortiz-Santana B."/>
            <person name="Ovrebo C."/>
            <person name="Racz N."/>
            <person name="Riley R."/>
            <person name="Savchenko A."/>
            <person name="Shiryaev A."/>
            <person name="Soop K."/>
            <person name="Spirin V."/>
            <person name="Szebenyi C."/>
            <person name="Tomsovsky M."/>
            <person name="Tulloss R.E."/>
            <person name="Uehling J."/>
            <person name="Grigoriev I.V."/>
            <person name="Vagvolgyi C."/>
            <person name="Papp T."/>
            <person name="Martin F.M."/>
            <person name="Miettinen O."/>
            <person name="Hibbett D.S."/>
            <person name="Nagy L.G."/>
        </authorList>
    </citation>
    <scope>NUCLEOTIDE SEQUENCE [LARGE SCALE GENOMIC DNA]</scope>
    <source>
        <strain evidence="3 4">CBS 121175</strain>
    </source>
</reference>
<dbReference type="InterPro" id="IPR029058">
    <property type="entry name" value="AB_hydrolase_fold"/>
</dbReference>
<sequence length="361" mass="39303">MGKLTWTDIASLAVTFVTLPFVMGWEVSKLLVFPAKGRGVAKTALSASVRHLMSHTTTAQIQALSGTSRQAYEAWAKRNKLPITVESLVDGSALFWIGTKRTDRVVLYVHGGGYFSPLTDMGLNFMSYLKKQLQDQGVESGFAVLQYSLLPDVFPTQLRQISVAVDHLLATGLDPSNLQLIGDSAGGNLLVQFLSHLAHPIENIGPITPFKSPLAGVCLVSPWVKSQSTSLSFTQSSSTDILSDTVTLGWGKDYFGGVQESLRPYVEPIYGPIGWFQGITKYAPRLLVTAGEEERFKDDIVDLVETRLSPAGVDVEFLIVEGGTHDDPCFDFFLSPNPASVHSSVRVVVDWIKEGLVPGRS</sequence>
<accession>A0A5C3L2W9</accession>
<dbReference type="Proteomes" id="UP000307440">
    <property type="component" value="Unassembled WGS sequence"/>
</dbReference>
<dbReference type="GO" id="GO:0016787">
    <property type="term" value="F:hydrolase activity"/>
    <property type="evidence" value="ECO:0007669"/>
    <property type="project" value="UniProtKB-KW"/>
</dbReference>
<dbReference type="Pfam" id="PF07859">
    <property type="entry name" value="Abhydrolase_3"/>
    <property type="match status" value="1"/>
</dbReference>
<dbReference type="Gene3D" id="3.40.50.1820">
    <property type="entry name" value="alpha/beta hydrolase"/>
    <property type="match status" value="1"/>
</dbReference>
<keyword evidence="1 3" id="KW-0378">Hydrolase</keyword>
<gene>
    <name evidence="3" type="ORF">FA15DRAFT_666868</name>
</gene>
<dbReference type="OrthoDB" id="2152029at2759"/>
<dbReference type="EMBL" id="ML210169">
    <property type="protein sequence ID" value="TFK26922.1"/>
    <property type="molecule type" value="Genomic_DNA"/>
</dbReference>
<dbReference type="AlphaFoldDB" id="A0A5C3L2W9"/>
<feature type="domain" description="Alpha/beta hydrolase fold-3" evidence="2">
    <location>
        <begin position="106"/>
        <end position="326"/>
    </location>
</feature>
<dbReference type="InterPro" id="IPR013094">
    <property type="entry name" value="AB_hydrolase_3"/>
</dbReference>
<evidence type="ECO:0000313" key="3">
    <source>
        <dbReference type="EMBL" id="TFK26922.1"/>
    </source>
</evidence>
<protein>
    <submittedName>
        <fullName evidence="3">Alpha/beta hydrolase fold protein</fullName>
    </submittedName>
</protein>
<evidence type="ECO:0000313" key="4">
    <source>
        <dbReference type="Proteomes" id="UP000307440"/>
    </source>
</evidence>
<evidence type="ECO:0000256" key="1">
    <source>
        <dbReference type="ARBA" id="ARBA00022801"/>
    </source>
</evidence>
<organism evidence="3 4">
    <name type="scientific">Coprinopsis marcescibilis</name>
    <name type="common">Agaric fungus</name>
    <name type="synonym">Psathyrella marcescibilis</name>
    <dbReference type="NCBI Taxonomy" id="230819"/>
    <lineage>
        <taxon>Eukaryota</taxon>
        <taxon>Fungi</taxon>
        <taxon>Dikarya</taxon>
        <taxon>Basidiomycota</taxon>
        <taxon>Agaricomycotina</taxon>
        <taxon>Agaricomycetes</taxon>
        <taxon>Agaricomycetidae</taxon>
        <taxon>Agaricales</taxon>
        <taxon>Agaricineae</taxon>
        <taxon>Psathyrellaceae</taxon>
        <taxon>Coprinopsis</taxon>
    </lineage>
</organism>
<dbReference type="PANTHER" id="PTHR48081:SF31">
    <property type="entry name" value="STERYL ACETYL HYDROLASE MUG81-RELATED"/>
    <property type="match status" value="1"/>
</dbReference>
<name>A0A5C3L2W9_COPMA</name>
<evidence type="ECO:0000259" key="2">
    <source>
        <dbReference type="Pfam" id="PF07859"/>
    </source>
</evidence>
<dbReference type="STRING" id="230819.A0A5C3L2W9"/>
<dbReference type="PANTHER" id="PTHR48081">
    <property type="entry name" value="AB HYDROLASE SUPERFAMILY PROTEIN C4A8.06C"/>
    <property type="match status" value="1"/>
</dbReference>
<proteinExistence type="predicted"/>